<gene>
    <name evidence="2" type="ORF">D5400_19040</name>
</gene>
<feature type="transmembrane region" description="Helical" evidence="1">
    <location>
        <begin position="66"/>
        <end position="84"/>
    </location>
</feature>
<feature type="transmembrane region" description="Helical" evidence="1">
    <location>
        <begin position="136"/>
        <end position="153"/>
    </location>
</feature>
<keyword evidence="1" id="KW-1133">Transmembrane helix</keyword>
<feature type="transmembrane region" description="Helical" evidence="1">
    <location>
        <begin position="6"/>
        <end position="30"/>
    </location>
</feature>
<proteinExistence type="predicted"/>
<keyword evidence="1" id="KW-0812">Transmembrane</keyword>
<dbReference type="EMBL" id="CP032509">
    <property type="protein sequence ID" value="AZN73106.1"/>
    <property type="molecule type" value="Genomic_DNA"/>
</dbReference>
<dbReference type="Proteomes" id="UP000268192">
    <property type="component" value="Chromosome"/>
</dbReference>
<evidence type="ECO:0000256" key="1">
    <source>
        <dbReference type="SAM" id="Phobius"/>
    </source>
</evidence>
<dbReference type="AlphaFoldDB" id="A0A3Q8XT90"/>
<protein>
    <recommendedName>
        <fullName evidence="4">DUF2306 domain-containing protein</fullName>
    </recommendedName>
</protein>
<organism evidence="2 3">
    <name type="scientific">Georhizobium profundi</name>
    <dbReference type="NCBI Taxonomy" id="2341112"/>
    <lineage>
        <taxon>Bacteria</taxon>
        <taxon>Pseudomonadati</taxon>
        <taxon>Pseudomonadota</taxon>
        <taxon>Alphaproteobacteria</taxon>
        <taxon>Hyphomicrobiales</taxon>
        <taxon>Rhizobiaceae</taxon>
        <taxon>Georhizobium</taxon>
    </lineage>
</organism>
<sequence length="161" mass="17650">MLFGMTAFTLFHVVLSLVGILAGFVVLHGWLTARRREHWTEVFLISTAATVITGFLFPIATITPAVGVGIASTVVLVVAIFARYWKHAAGHWRETYIVSALIALYLNSFVLVVQAFQKVPALNALAPTGTEQPFALAQGLLLVFFIFAGFRSLQRYPMLPA</sequence>
<dbReference type="KEGG" id="abaw:D5400_19040"/>
<feature type="transmembrane region" description="Helical" evidence="1">
    <location>
        <begin position="96"/>
        <end position="116"/>
    </location>
</feature>
<accession>A0A3Q8XT90</accession>
<name>A0A3Q8XT90_9HYPH</name>
<dbReference type="RefSeq" id="WP_126011681.1">
    <property type="nucleotide sequence ID" value="NZ_CP032509.1"/>
</dbReference>
<reference evidence="2 3" key="1">
    <citation type="submission" date="2018-09" db="EMBL/GenBank/DDBJ databases">
        <title>Marinorhizobium profundi gen. nov., sp. nov., isolated from a deep-sea sediment sample from the New Britain Trench and proposal of Marinorhizobiaceae fam. nov. in the order Rhizobiales of the class Alphaproteobacteria.</title>
        <authorList>
            <person name="Cao J."/>
        </authorList>
    </citation>
    <scope>NUCLEOTIDE SEQUENCE [LARGE SCALE GENOMIC DNA]</scope>
    <source>
        <strain evidence="2 3">WS11</strain>
    </source>
</reference>
<keyword evidence="3" id="KW-1185">Reference proteome</keyword>
<dbReference type="OrthoDB" id="122197at2"/>
<evidence type="ECO:0000313" key="2">
    <source>
        <dbReference type="EMBL" id="AZN73106.1"/>
    </source>
</evidence>
<evidence type="ECO:0000313" key="3">
    <source>
        <dbReference type="Proteomes" id="UP000268192"/>
    </source>
</evidence>
<feature type="transmembrane region" description="Helical" evidence="1">
    <location>
        <begin position="42"/>
        <end position="60"/>
    </location>
</feature>
<evidence type="ECO:0008006" key="4">
    <source>
        <dbReference type="Google" id="ProtNLM"/>
    </source>
</evidence>
<keyword evidence="1" id="KW-0472">Membrane</keyword>